<name>A0AAW6R347_9GAMM</name>
<feature type="transmembrane region" description="Helical" evidence="2">
    <location>
        <begin position="344"/>
        <end position="362"/>
    </location>
</feature>
<evidence type="ECO:0008006" key="4">
    <source>
        <dbReference type="Google" id="ProtNLM"/>
    </source>
</evidence>
<keyword evidence="2" id="KW-0812">Transmembrane</keyword>
<accession>A0AAW6R347</accession>
<keyword evidence="2" id="KW-1133">Transmembrane helix</keyword>
<organism evidence="3">
    <name type="scientific">Shewanella xiamenensis</name>
    <dbReference type="NCBI Taxonomy" id="332186"/>
    <lineage>
        <taxon>Bacteria</taxon>
        <taxon>Pseudomonadati</taxon>
        <taxon>Pseudomonadota</taxon>
        <taxon>Gammaproteobacteria</taxon>
        <taxon>Alteromonadales</taxon>
        <taxon>Shewanellaceae</taxon>
        <taxon>Shewanella</taxon>
    </lineage>
</organism>
<evidence type="ECO:0000313" key="3">
    <source>
        <dbReference type="EMBL" id="MDG5902001.1"/>
    </source>
</evidence>
<keyword evidence="1" id="KW-0175">Coiled coil</keyword>
<evidence type="ECO:0000256" key="2">
    <source>
        <dbReference type="SAM" id="Phobius"/>
    </source>
</evidence>
<keyword evidence="2" id="KW-0472">Membrane</keyword>
<proteinExistence type="predicted"/>
<reference evidence="3" key="1">
    <citation type="journal article" date="2019" name="Int J Environ Res Public Health">
        <title>Characterization of Chromosome-Mediated BlaOXA-894 in Shewanella xiamenensis Isolated from Pig Wastewater.</title>
        <authorList>
            <person name="Zou H."/>
            <person name="Zhou Z."/>
            <person name="Xia H."/>
            <person name="Zhao Q."/>
            <person name="Li X."/>
        </authorList>
    </citation>
    <scope>NUCLEOTIDE SEQUENCE</scope>
    <source>
        <strain evidence="3">2015oxa</strain>
    </source>
</reference>
<reference evidence="3" key="2">
    <citation type="submission" date="2019-04" db="EMBL/GenBank/DDBJ databases">
        <authorList>
            <person name="Zou H."/>
        </authorList>
    </citation>
    <scope>NUCLEOTIDE SEQUENCE</scope>
    <source>
        <strain evidence="3">2015oxa</strain>
    </source>
</reference>
<feature type="transmembrane region" description="Helical" evidence="2">
    <location>
        <begin position="310"/>
        <end position="332"/>
    </location>
</feature>
<sequence length="498" mass="56612">MYGTEKNNTDEIGRLWQRLVPLEKNFDEQNSVIKSLNEEIEVLKNKTKQPSENQTIALQAARSAAQYKGKIQRAKEQIDVILNDSAKTFQELKNFLDETKSKTQVFEQKIEIFEETFENGKNLFKTISDTHEQVEQRITNTNEILDKYNDLPTRLNDASIQLDSLDEIDSKAQVILKNITSYHSKARELRDEILGYDTENDDGESERIEGIKDELESSYLVIKNDLSELKINLDKLLSDTTKNYNLLLETSNEKIGSTLKNQENQYNEVYQKIITLLPAALTTGLSAAYNEKITSESLELKAHNNAFKKAIRWLIGVSFIPFLVDLYLLIFLQKDLVSVISETPKLVLSILPLYFPILWMAYSSNKKMNLSKRLIEEYTHKGVLSKTFEGLSTQIEELGDSDTSGELKVKLLFNLLHVNSENPGKLISDYKTTDHPLMDALDKSVKLGDAVEKLRNIPGFSKLTAKLEKESKEILKDTEEKVAQAISTVAKDATGTNL</sequence>
<evidence type="ECO:0000256" key="1">
    <source>
        <dbReference type="SAM" id="Coils"/>
    </source>
</evidence>
<comment type="caution">
    <text evidence="3">The sequence shown here is derived from an EMBL/GenBank/DDBJ whole genome shotgun (WGS) entry which is preliminary data.</text>
</comment>
<dbReference type="AlphaFoldDB" id="A0AAW6R347"/>
<gene>
    <name evidence="3" type="ORF">E2650_19310</name>
</gene>
<dbReference type="RefSeq" id="WP_279255748.1">
    <property type="nucleotide sequence ID" value="NZ_SUNE01000021.1"/>
</dbReference>
<protein>
    <recommendedName>
        <fullName evidence="4">Chromosome partition protein Smc</fullName>
    </recommendedName>
</protein>
<dbReference type="Proteomes" id="UP001152518">
    <property type="component" value="Unassembled WGS sequence"/>
</dbReference>
<feature type="coiled-coil region" evidence="1">
    <location>
        <begin position="26"/>
        <end position="84"/>
    </location>
</feature>
<dbReference type="EMBL" id="SUNE01000021">
    <property type="protein sequence ID" value="MDG5902001.1"/>
    <property type="molecule type" value="Genomic_DNA"/>
</dbReference>